<keyword evidence="4" id="KW-1185">Reference proteome</keyword>
<protein>
    <submittedName>
        <fullName evidence="3">Uncharacterized protein</fullName>
    </submittedName>
</protein>
<sequence>MDRDSPPNQPRNHGNKWQHQGKYKAEHGKSGGGRATAQDWFEDNNPHLGPSKEKTAWNIWVAPKAKTPERRFSNPPPASNHTINGSDDPATANCPQIHPDRLRLWSDDQSEVTNGSCKKDPLPPTLLRENRELDEQRNGTHERSSTARDTGHTPLSDKHSRSAERNRSHLSPLITEPRRTDQAHHNNHLSSASSKGTPGSTAVDVDDPNPFRRHSSNRSAAASTHQTTMSLPPPPRPNLNTEDSQNKMNYLVKTLGQFTSAITSLASANVQRELAEKKVTRQKSELDRWQKHHSSFTSLAEEHEREMEKARSTSYLMDMKLKEHEALRDETIQAMATTMLTNGNVAVSNQEEDKRIRRMQSDLTDLRSEMNENMERLRSIQYEPSHVKSLALKQSEGFKDLKRAMHDLEKRAVTKQHLVELDNHYVSRNSFLEMEERVNNRTSEWSKIQSSLTEQVDKLKEQMDSLSSLKLEADQMEERVIKLDGTVRNQGDTLRILDHVISGENSDQGLLDLVNNFEQDVNRFRGTLKTFNEEIGTLSEDAHKQVKRIEELELVNSMRDKSSVDADLHTTVQNMTNSVTALSEDLAQLKAEQESKDELIGQESERLDISLQALQSQVTFIRSDFEATISRVNLSLSDLQSCSVPTAPVPTPQALPDPTARTDGPLLKELARAVQDHQRALKRHYDKLQVIETFQISLSQRFDNLTTERLAQNMVHQMQKMWPNAAEVKADVDHVKEREGQLKMEVDGLTTALEAVQRRIEAQDLSRAIKDQKDQLVAFALKCEKLCDSTGLSVRNLQTAIQSLDNELGFKVKELSQDAQQAKEFFAEVSDQLRLDVEKINKRVDILEDTNVGEIATLYGEVMELKTLYHHESQVSEKDGPQSTIVLDSDGTGRNPNDHALPIPDKGSTTEQETVAQPENRKMRRSKLVTKKEKKRKRVSSSDTEGDDRSKRRDEES</sequence>
<dbReference type="Proteomes" id="UP000192927">
    <property type="component" value="Unassembled WGS sequence"/>
</dbReference>
<reference evidence="4" key="1">
    <citation type="submission" date="2017-03" db="EMBL/GenBank/DDBJ databases">
        <authorList>
            <person name="Sharma R."/>
            <person name="Thines M."/>
        </authorList>
    </citation>
    <scope>NUCLEOTIDE SEQUENCE [LARGE SCALE GENOMIC DNA]</scope>
</reference>
<keyword evidence="1" id="KW-0175">Coiled coil</keyword>
<evidence type="ECO:0000313" key="4">
    <source>
        <dbReference type="Proteomes" id="UP000192927"/>
    </source>
</evidence>
<feature type="region of interest" description="Disordered" evidence="2">
    <location>
        <begin position="1"/>
        <end position="243"/>
    </location>
</feature>
<evidence type="ECO:0000256" key="1">
    <source>
        <dbReference type="SAM" id="Coils"/>
    </source>
</evidence>
<organism evidence="3 4">
    <name type="scientific">Lasallia pustulata</name>
    <dbReference type="NCBI Taxonomy" id="136370"/>
    <lineage>
        <taxon>Eukaryota</taxon>
        <taxon>Fungi</taxon>
        <taxon>Dikarya</taxon>
        <taxon>Ascomycota</taxon>
        <taxon>Pezizomycotina</taxon>
        <taxon>Lecanoromycetes</taxon>
        <taxon>OSLEUM clade</taxon>
        <taxon>Umbilicariomycetidae</taxon>
        <taxon>Umbilicariales</taxon>
        <taxon>Umbilicariaceae</taxon>
        <taxon>Lasallia</taxon>
    </lineage>
</organism>
<feature type="coiled-coil region" evidence="1">
    <location>
        <begin position="449"/>
        <end position="486"/>
    </location>
</feature>
<feature type="coiled-coil region" evidence="1">
    <location>
        <begin position="349"/>
        <end position="376"/>
    </location>
</feature>
<feature type="compositionally biased region" description="Basic and acidic residues" evidence="2">
    <location>
        <begin position="947"/>
        <end position="957"/>
    </location>
</feature>
<feature type="compositionally biased region" description="Basic residues" evidence="2">
    <location>
        <begin position="922"/>
        <end position="939"/>
    </location>
</feature>
<evidence type="ECO:0000256" key="2">
    <source>
        <dbReference type="SAM" id="MobiDB-lite"/>
    </source>
</evidence>
<dbReference type="AlphaFoldDB" id="A0A1W5CY93"/>
<dbReference type="EMBL" id="FWEW01000824">
    <property type="protein sequence ID" value="SLM35834.1"/>
    <property type="molecule type" value="Genomic_DNA"/>
</dbReference>
<feature type="compositionally biased region" description="Basic residues" evidence="2">
    <location>
        <begin position="13"/>
        <end position="22"/>
    </location>
</feature>
<proteinExistence type="predicted"/>
<evidence type="ECO:0000313" key="3">
    <source>
        <dbReference type="EMBL" id="SLM35834.1"/>
    </source>
</evidence>
<feature type="compositionally biased region" description="Polar residues" evidence="2">
    <location>
        <begin position="907"/>
        <end position="917"/>
    </location>
</feature>
<feature type="region of interest" description="Disordered" evidence="2">
    <location>
        <begin position="873"/>
        <end position="957"/>
    </location>
</feature>
<accession>A0A1W5CY93</accession>
<feature type="coiled-coil region" evidence="1">
    <location>
        <begin position="265"/>
        <end position="292"/>
    </location>
</feature>
<name>A0A1W5CY93_9LECA</name>
<feature type="compositionally biased region" description="Basic and acidic residues" evidence="2">
    <location>
        <begin position="128"/>
        <end position="167"/>
    </location>
</feature>